<evidence type="ECO:0000313" key="6">
    <source>
        <dbReference type="Proteomes" id="UP000031036"/>
    </source>
</evidence>
<keyword evidence="1" id="KW-0862">Zinc</keyword>
<feature type="region of interest" description="Disordered" evidence="2">
    <location>
        <begin position="1"/>
        <end position="30"/>
    </location>
</feature>
<feature type="compositionally biased region" description="Basic and acidic residues" evidence="2">
    <location>
        <begin position="7"/>
        <end position="28"/>
    </location>
</feature>
<comment type="caution">
    <text evidence="5">The sequence shown here is derived from an EMBL/GenBank/DDBJ whole genome shotgun (WGS) entry which is preliminary data.</text>
</comment>
<dbReference type="EMBL" id="JPKZ01001414">
    <property type="protein sequence ID" value="KHN82069.1"/>
    <property type="molecule type" value="Genomic_DNA"/>
</dbReference>
<dbReference type="InterPro" id="IPR013087">
    <property type="entry name" value="Znf_C2H2_type"/>
</dbReference>
<dbReference type="GO" id="GO:0008270">
    <property type="term" value="F:zinc ion binding"/>
    <property type="evidence" value="ECO:0007669"/>
    <property type="project" value="UniProtKB-KW"/>
</dbReference>
<dbReference type="PROSITE" id="PS50157">
    <property type="entry name" value="ZINC_FINGER_C2H2_2"/>
    <property type="match status" value="1"/>
</dbReference>
<dbReference type="PROSITE" id="PS51029">
    <property type="entry name" value="MADF"/>
    <property type="match status" value="1"/>
</dbReference>
<dbReference type="OrthoDB" id="6412411at2759"/>
<dbReference type="InterPro" id="IPR006578">
    <property type="entry name" value="MADF-dom"/>
</dbReference>
<dbReference type="Pfam" id="PF10545">
    <property type="entry name" value="MADF_DNA_bdg"/>
    <property type="match status" value="1"/>
</dbReference>
<keyword evidence="1" id="KW-0863">Zinc-finger</keyword>
<name>A0A0B2VKZ6_TOXCA</name>
<evidence type="ECO:0000256" key="1">
    <source>
        <dbReference type="PROSITE-ProRule" id="PRU00042"/>
    </source>
</evidence>
<dbReference type="STRING" id="6265.A0A0B2VKZ6"/>
<proteinExistence type="predicted"/>
<evidence type="ECO:0008006" key="7">
    <source>
        <dbReference type="Google" id="ProtNLM"/>
    </source>
</evidence>
<accession>A0A0B2VKZ6</accession>
<evidence type="ECO:0000259" key="3">
    <source>
        <dbReference type="PROSITE" id="PS50157"/>
    </source>
</evidence>
<evidence type="ECO:0000259" key="4">
    <source>
        <dbReference type="PROSITE" id="PS51029"/>
    </source>
</evidence>
<dbReference type="Proteomes" id="UP000031036">
    <property type="component" value="Unassembled WGS sequence"/>
</dbReference>
<organism evidence="5 6">
    <name type="scientific">Toxocara canis</name>
    <name type="common">Canine roundworm</name>
    <dbReference type="NCBI Taxonomy" id="6265"/>
    <lineage>
        <taxon>Eukaryota</taxon>
        <taxon>Metazoa</taxon>
        <taxon>Ecdysozoa</taxon>
        <taxon>Nematoda</taxon>
        <taxon>Chromadorea</taxon>
        <taxon>Rhabditida</taxon>
        <taxon>Spirurina</taxon>
        <taxon>Ascaridomorpha</taxon>
        <taxon>Ascaridoidea</taxon>
        <taxon>Toxocaridae</taxon>
        <taxon>Toxocara</taxon>
    </lineage>
</organism>
<dbReference type="PROSITE" id="PS00028">
    <property type="entry name" value="ZINC_FINGER_C2H2_1"/>
    <property type="match status" value="1"/>
</dbReference>
<protein>
    <recommendedName>
        <fullName evidence="7">C2H2-type domain-containing protein</fullName>
    </recommendedName>
</protein>
<evidence type="ECO:0000313" key="5">
    <source>
        <dbReference type="EMBL" id="KHN82069.1"/>
    </source>
</evidence>
<dbReference type="AlphaFoldDB" id="A0A0B2VKZ6"/>
<keyword evidence="6" id="KW-1185">Reference proteome</keyword>
<feature type="domain" description="C2H2-type" evidence="3">
    <location>
        <begin position="240"/>
        <end position="263"/>
    </location>
</feature>
<keyword evidence="1" id="KW-0479">Metal-binding</keyword>
<evidence type="ECO:0000256" key="2">
    <source>
        <dbReference type="SAM" id="MobiDB-lite"/>
    </source>
</evidence>
<gene>
    <name evidence="5" type="ORF">Tcan_12431</name>
</gene>
<feature type="domain" description="MADF" evidence="4">
    <location>
        <begin position="125"/>
        <end position="223"/>
    </location>
</feature>
<dbReference type="SMART" id="SM00355">
    <property type="entry name" value="ZnF_C2H2"/>
    <property type="match status" value="4"/>
</dbReference>
<sequence length="1037" mass="116887">MDEEREETERTVEGQRMAREAVRERMTRTSDQQPFEEAFVCKSGPPCRKVLSSNMKLEYHTWMHTEHDILEDVIIHPCDEEGCCWSGLSEKSLERHKRISHPITESTETAAKKTKTVWTNEVLNQLIEEYRSRPILWNQAQPDFGDFTQCCELQHEIAADLSRKFATTISDDDVRTQWYVLKTKWVQHMLAMNRWTCTGTAVREAMPNFEYAERMSFLVYQTDSASSSLSYKKNESRLVFVCEVCNSYFLTRYSLNRHIAAYHLLVVQVKCPVWQCIWEGEGSDVTEHIQQAHSNLSFGEVAKLMRGLQNIQPRTTFVSVLEQRKASLASCDNGGPTEGLDAAGTGVKRRIYGEASEICSYLAPKTVRIEETEGVFKCPMDDCVFQSTDFDQFNVHLLVEHSDVFRDYSSLKASESTNGGLLNNELPTSIDSPISELIVANDRSSNGNVNSSQIDGMNVSVVEGLKTDCLLDDGTSCETKSVVLMEQCHNDDAEEICGKGSAFISPFSFDDQLPSTAGSVVHDSGGGFVKIEDHEQDSEEFLPIQCSNPSTLSVVVVPNIAQAGQMQTGSDTPITSLPNLQYVERELKAEGLLSNAGGVTAEMLMEDSCCTDSATFDEPTAVQLMAPNLSFGGAMANMQFVAGSPYVSDTSTLSETAVQMSPTVMRSRIAMTIDGQQNAGVSTYSDTAVQMSPTVMRSRIAMTIDGQQNAGVSTYSDNNVIFDDEDGEPGHDDDMLDYTSVGYHPLMHDQHEAALWMFRHRLISNSMLCKLCLHKMVWSEQNTADCFAWKCYNIACEQYKRKRKQFIRSKSIFEDIGLPLGWCLETMRLWSAGLNVRQAVRQRVITMPFLLKTYRRYRDVCADYISKNPQLVGGRDSKCHAHVIEIPVKLCKKRKDEPLRPYVLIVVDMRGATDTRMFSAALLDDLRPESFMRAFQQAVVPKTKICCDRSIPLNELQGLDGTTRSYLQFCEPKSMGFKQDEALRGFLWKFRRDLLASYRFCGFAGRANALAECLWRYRFGANAFENLCNHITIYSHF</sequence>
<reference evidence="5 6" key="1">
    <citation type="submission" date="2014-11" db="EMBL/GenBank/DDBJ databases">
        <title>Genetic blueprint of the zoonotic pathogen Toxocara canis.</title>
        <authorList>
            <person name="Zhu X.-Q."/>
            <person name="Korhonen P.K."/>
            <person name="Cai H."/>
            <person name="Young N.D."/>
            <person name="Nejsum P."/>
            <person name="von Samson-Himmelstjerna G."/>
            <person name="Boag P.R."/>
            <person name="Tan P."/>
            <person name="Li Q."/>
            <person name="Min J."/>
            <person name="Yang Y."/>
            <person name="Wang X."/>
            <person name="Fang X."/>
            <person name="Hall R.S."/>
            <person name="Hofmann A."/>
            <person name="Sternberg P.W."/>
            <person name="Jex A.R."/>
            <person name="Gasser R.B."/>
        </authorList>
    </citation>
    <scope>NUCLEOTIDE SEQUENCE [LARGE SCALE GENOMIC DNA]</scope>
    <source>
        <strain evidence="5">PN_DK_2014</strain>
    </source>
</reference>